<dbReference type="PRINTS" id="PR00368">
    <property type="entry name" value="FADPNR"/>
</dbReference>
<gene>
    <name evidence="2" type="ORF">ENM42_03410</name>
</gene>
<proteinExistence type="predicted"/>
<evidence type="ECO:0000259" key="1">
    <source>
        <dbReference type="Pfam" id="PF07992"/>
    </source>
</evidence>
<dbReference type="InterPro" id="IPR036188">
    <property type="entry name" value="FAD/NAD-bd_sf"/>
</dbReference>
<sequence>MIANATSFTERHLRYFTRAGKTRWSSNTISLRFSSQRIVSKPDKPFTITRHRPYKRRDCRLKWFIAKVSDFLVQLGLTGRVLVLGAGFGGIPASIELRKMLPPSYEVVLVDRRDKFSMGFMNLWLMTGEIPSPRECLYPVKGVQKHGVKFRNEEIIKIDPERKRVQTSENTYEADAIIVALGAEYVLDAVPGFREAAYNFYDLMGAFAAQNVLKQFDGGRIAVLITGTPFKCPPAPYEAAFLVQLYMKHRGIGDKVSIDIYTPEPQPMPAAGPAGKQVEKLLAERGIGFHPRKTVKQIDASRKKIVFEDEEAGYDLLLGVPVHRVPKIVRDAGLVDEVGWVSVNPLTMETKFPDVYGVGDVVAIKLRNGMFLPKAGVFAEAMGIVAARKIAAKILGTSDSSVFDGKGACYVEVGDGYAGKGAANFFADPAPEVIFEPPSPHGRREKHEFGLVRLQNWLL</sequence>
<dbReference type="InterPro" id="IPR023753">
    <property type="entry name" value="FAD/NAD-binding_dom"/>
</dbReference>
<dbReference type="GO" id="GO:0016491">
    <property type="term" value="F:oxidoreductase activity"/>
    <property type="evidence" value="ECO:0007669"/>
    <property type="project" value="InterPro"/>
</dbReference>
<organism evidence="2">
    <name type="scientific">Caldiarchaeum subterraneum</name>
    <dbReference type="NCBI Taxonomy" id="311458"/>
    <lineage>
        <taxon>Archaea</taxon>
        <taxon>Nitrososphaerota</taxon>
        <taxon>Candidatus Caldarchaeales</taxon>
        <taxon>Candidatus Caldarchaeaceae</taxon>
        <taxon>Candidatus Caldarchaeum</taxon>
    </lineage>
</organism>
<dbReference type="SUPFAM" id="SSF51905">
    <property type="entry name" value="FAD/NAD(P)-binding domain"/>
    <property type="match status" value="2"/>
</dbReference>
<dbReference type="EMBL" id="DRXS01000186">
    <property type="protein sequence ID" value="HHR40858.1"/>
    <property type="molecule type" value="Genomic_DNA"/>
</dbReference>
<reference evidence="2" key="1">
    <citation type="journal article" date="2020" name="mSystems">
        <title>Genome- and Community-Level Interaction Insights into Carbon Utilization and Element Cycling Functions of Hydrothermarchaeota in Hydrothermal Sediment.</title>
        <authorList>
            <person name="Zhou Z."/>
            <person name="Liu Y."/>
            <person name="Xu W."/>
            <person name="Pan J."/>
            <person name="Luo Z.H."/>
            <person name="Li M."/>
        </authorList>
    </citation>
    <scope>NUCLEOTIDE SEQUENCE [LARGE SCALE GENOMIC DNA]</scope>
    <source>
        <strain evidence="2">SpSt-1084</strain>
    </source>
</reference>
<dbReference type="Pfam" id="PF07992">
    <property type="entry name" value="Pyr_redox_2"/>
    <property type="match status" value="1"/>
</dbReference>
<comment type="caution">
    <text evidence="2">The sequence shown here is derived from an EMBL/GenBank/DDBJ whole genome shotgun (WGS) entry which is preliminary data.</text>
</comment>
<protein>
    <submittedName>
        <fullName evidence="2">NAD(P)/FAD-dependent oxidoreductase</fullName>
    </submittedName>
</protein>
<dbReference type="PANTHER" id="PTHR43755:SF1">
    <property type="entry name" value="FAD-DEPENDENT PYRIDINE NUCLEOTIDE-DISULPHIDE OXIDOREDUCTASE"/>
    <property type="match status" value="1"/>
</dbReference>
<name>A0A7C5Y9E5_CALS0</name>
<accession>A0A7C5Y9E5</accession>
<dbReference type="AlphaFoldDB" id="A0A7C5Y9E5"/>
<feature type="domain" description="FAD/NAD(P)-binding" evidence="1">
    <location>
        <begin position="80"/>
        <end position="366"/>
    </location>
</feature>
<dbReference type="InterPro" id="IPR052541">
    <property type="entry name" value="SQRD"/>
</dbReference>
<dbReference type="PRINTS" id="PR00469">
    <property type="entry name" value="PNDRDTASEII"/>
</dbReference>
<dbReference type="PANTHER" id="PTHR43755">
    <property type="match status" value="1"/>
</dbReference>
<evidence type="ECO:0000313" key="2">
    <source>
        <dbReference type="EMBL" id="HHR40858.1"/>
    </source>
</evidence>
<dbReference type="Gene3D" id="3.50.50.60">
    <property type="entry name" value="FAD/NAD(P)-binding domain"/>
    <property type="match status" value="2"/>
</dbReference>